<name>A0ABP1HYJ9_9EUKA</name>
<feature type="region of interest" description="Disordered" evidence="1">
    <location>
        <begin position="145"/>
        <end position="167"/>
    </location>
</feature>
<evidence type="ECO:0000313" key="3">
    <source>
        <dbReference type="Proteomes" id="UP001642409"/>
    </source>
</evidence>
<dbReference type="EMBL" id="CAXDID020000048">
    <property type="protein sequence ID" value="CAL6004066.1"/>
    <property type="molecule type" value="Genomic_DNA"/>
</dbReference>
<sequence length="612" mass="71020">MSAKSQESLKAQKAAEKEVMKDLYQIKKQLRINITNASAHDIFLVQQSIQQLPKSTQDILNILCGSDISLQRSIDYNFKNLDVFKQLILDDRFVIKNSVSQIAKKLEPAILQIIKCYNISTEQPQIATLGYDATYLTSYSRKLRNGKKSGMSDVKPKEKDKLARGRPQQKPVRNMFLFMLSMVNTNFPTFITCAFFTTSGSASYLTDKIVAALEQIYAVQNINLIYKVVDGDRYIYHNYVSKIYNEIKKTYLNTSKFVAVKQLINQVPQIILCDDLHAQKRCRNFLLEWKMTFSLDLSTISQWQVVDITLLKKLPVFVREDCFNQNEYFKMSDKASINLLNPAHIHEYIQFGYYANAVAELMIFPLFISYINFDESKCYELCHLARKLQQRYLADLDQPGAVQFQKVAEMPYFNQKYKIQKTRQFLTLELMKEIYVRTNSIIDILENQSNINTFALTTSPVESQFGLCKIKCCGKQTPQIMKGVVLKQIKTKAIFQQHREEQGLPIQREKYARVFIGNNNFKRNSKQSLSQQANLIYEAISNQFGRSGTFRKFAETMKKLDEKYEFSEISLLHNYKWRTEVVQKFSIVGSTEQGKDAKIRNTGHWVEQENGK</sequence>
<organism evidence="2 3">
    <name type="scientific">Hexamita inflata</name>
    <dbReference type="NCBI Taxonomy" id="28002"/>
    <lineage>
        <taxon>Eukaryota</taxon>
        <taxon>Metamonada</taxon>
        <taxon>Diplomonadida</taxon>
        <taxon>Hexamitidae</taxon>
        <taxon>Hexamitinae</taxon>
        <taxon>Hexamita</taxon>
    </lineage>
</organism>
<keyword evidence="3" id="KW-1185">Reference proteome</keyword>
<proteinExistence type="predicted"/>
<accession>A0ABP1HYJ9</accession>
<protein>
    <submittedName>
        <fullName evidence="2">Hypothetical_protein</fullName>
    </submittedName>
</protein>
<reference evidence="2 3" key="1">
    <citation type="submission" date="2024-07" db="EMBL/GenBank/DDBJ databases">
        <authorList>
            <person name="Akdeniz Z."/>
        </authorList>
    </citation>
    <scope>NUCLEOTIDE SEQUENCE [LARGE SCALE GENOMIC DNA]</scope>
</reference>
<gene>
    <name evidence="2" type="ORF">HINF_LOCUS18706</name>
</gene>
<comment type="caution">
    <text evidence="2">The sequence shown here is derived from an EMBL/GenBank/DDBJ whole genome shotgun (WGS) entry which is preliminary data.</text>
</comment>
<evidence type="ECO:0000313" key="2">
    <source>
        <dbReference type="EMBL" id="CAL6004066.1"/>
    </source>
</evidence>
<evidence type="ECO:0000256" key="1">
    <source>
        <dbReference type="SAM" id="MobiDB-lite"/>
    </source>
</evidence>
<dbReference type="Proteomes" id="UP001642409">
    <property type="component" value="Unassembled WGS sequence"/>
</dbReference>
<feature type="compositionally biased region" description="Basic and acidic residues" evidence="1">
    <location>
        <begin position="154"/>
        <end position="163"/>
    </location>
</feature>